<proteinExistence type="inferred from homology"/>
<dbReference type="Pfam" id="PF13410">
    <property type="entry name" value="GST_C_2"/>
    <property type="match status" value="1"/>
</dbReference>
<evidence type="ECO:0000313" key="5">
    <source>
        <dbReference type="EMBL" id="KAH8372107.1"/>
    </source>
</evidence>
<dbReference type="InterPro" id="IPR004045">
    <property type="entry name" value="Glutathione_S-Trfase_N"/>
</dbReference>
<name>A0AAD4K2P2_9MUSC</name>
<comment type="similarity">
    <text evidence="1">Belongs to the GST superfamily. Omega family.</text>
</comment>
<dbReference type="SUPFAM" id="SSF52833">
    <property type="entry name" value="Thioredoxin-like"/>
    <property type="match status" value="1"/>
</dbReference>
<evidence type="ECO:0000259" key="4">
    <source>
        <dbReference type="PROSITE" id="PS50405"/>
    </source>
</evidence>
<dbReference type="InterPro" id="IPR040079">
    <property type="entry name" value="Glutathione_S-Trfase"/>
</dbReference>
<dbReference type="InterPro" id="IPR036249">
    <property type="entry name" value="Thioredoxin-like_sf"/>
</dbReference>
<keyword evidence="2" id="KW-0560">Oxidoreductase</keyword>
<dbReference type="InterPro" id="IPR050983">
    <property type="entry name" value="GST_Omega/HSP26"/>
</dbReference>
<feature type="domain" description="GST C-terminal" evidence="4">
    <location>
        <begin position="107"/>
        <end position="230"/>
    </location>
</feature>
<dbReference type="Proteomes" id="UP001200034">
    <property type="component" value="Unassembled WGS sequence"/>
</dbReference>
<dbReference type="AlphaFoldDB" id="A0AAD4K2P2"/>
<dbReference type="GO" id="GO:0004364">
    <property type="term" value="F:glutathione transferase activity"/>
    <property type="evidence" value="ECO:0007669"/>
    <property type="project" value="InterPro"/>
</dbReference>
<feature type="non-terminal residue" evidence="5">
    <location>
        <position position="1"/>
    </location>
</feature>
<dbReference type="FunFam" id="3.40.30.10:FF:000123">
    <property type="entry name" value="Glutathione transferase o1"/>
    <property type="match status" value="1"/>
</dbReference>
<dbReference type="Gene3D" id="3.40.30.10">
    <property type="entry name" value="Glutaredoxin"/>
    <property type="match status" value="1"/>
</dbReference>
<dbReference type="PANTHER" id="PTHR43968:SF6">
    <property type="entry name" value="GLUTATHIONE S-TRANSFERASE OMEGA"/>
    <property type="match status" value="1"/>
</dbReference>
<dbReference type="Pfam" id="PF13417">
    <property type="entry name" value="GST_N_3"/>
    <property type="match status" value="1"/>
</dbReference>
<dbReference type="SFLD" id="SFLDS00019">
    <property type="entry name" value="Glutathione_Transferase_(cytos"/>
    <property type="match status" value="1"/>
</dbReference>
<dbReference type="InterPro" id="IPR010987">
    <property type="entry name" value="Glutathione-S-Trfase_C-like"/>
</dbReference>
<dbReference type="GO" id="GO:0006749">
    <property type="term" value="P:glutathione metabolic process"/>
    <property type="evidence" value="ECO:0007669"/>
    <property type="project" value="TreeGrafter"/>
</dbReference>
<sequence>LFHDVIPSTGMPKPELPDDGVLRFYSMRFCPYSGRAALVLAAKQIPHHKVYIDLSEKPEWYTDYSPLGKVPAIQLTAVDGKPALVESLVIAEYLDEQYPGRKLYPSDALQKAQDKILIERLAPVWSAVYPVLFTANPPADALEKFELALDVFEEEIKKRGTPYFAGQQIGMVDYMLWPFFERFSALKHTLAEKYELDTTRYAHLLQWRDLVAQDEAVKAVALDSRVHAKFMFTRHEGKPNYDVAFEPV</sequence>
<dbReference type="GO" id="GO:0045174">
    <property type="term" value="F:glutathione dehydrogenase (ascorbate) activity"/>
    <property type="evidence" value="ECO:0007669"/>
    <property type="project" value="TreeGrafter"/>
</dbReference>
<dbReference type="EMBL" id="JAJJHW010002585">
    <property type="protein sequence ID" value="KAH8372107.1"/>
    <property type="molecule type" value="Genomic_DNA"/>
</dbReference>
<comment type="caution">
    <text evidence="5">The sequence shown here is derived from an EMBL/GenBank/DDBJ whole genome shotgun (WGS) entry which is preliminary data.</text>
</comment>
<dbReference type="InterPro" id="IPR036282">
    <property type="entry name" value="Glutathione-S-Trfase_C_sf"/>
</dbReference>
<dbReference type="PRINTS" id="PR01625">
    <property type="entry name" value="GSTRNSFRASEO"/>
</dbReference>
<feature type="non-terminal residue" evidence="5">
    <location>
        <position position="248"/>
    </location>
</feature>
<keyword evidence="6" id="KW-1185">Reference proteome</keyword>
<dbReference type="PANTHER" id="PTHR43968">
    <property type="match status" value="1"/>
</dbReference>
<evidence type="ECO:0000313" key="6">
    <source>
        <dbReference type="Proteomes" id="UP001200034"/>
    </source>
</evidence>
<organism evidence="5 6">
    <name type="scientific">Drosophila rubida</name>
    <dbReference type="NCBI Taxonomy" id="30044"/>
    <lineage>
        <taxon>Eukaryota</taxon>
        <taxon>Metazoa</taxon>
        <taxon>Ecdysozoa</taxon>
        <taxon>Arthropoda</taxon>
        <taxon>Hexapoda</taxon>
        <taxon>Insecta</taxon>
        <taxon>Pterygota</taxon>
        <taxon>Neoptera</taxon>
        <taxon>Endopterygota</taxon>
        <taxon>Diptera</taxon>
        <taxon>Brachycera</taxon>
        <taxon>Muscomorpha</taxon>
        <taxon>Ephydroidea</taxon>
        <taxon>Drosophilidae</taxon>
        <taxon>Drosophila</taxon>
    </lineage>
</organism>
<reference evidence="5" key="1">
    <citation type="journal article" date="2021" name="Mol. Ecol. Resour.">
        <title>Phylogenomic analyses of the genus Drosophila reveals genomic signals of climate adaptation.</title>
        <authorList>
            <person name="Li F."/>
            <person name="Rane R.V."/>
            <person name="Luria V."/>
            <person name="Xiong Z."/>
            <person name="Chen J."/>
            <person name="Li Z."/>
            <person name="Catullo R.A."/>
            <person name="Griffin P.C."/>
            <person name="Schiffer M."/>
            <person name="Pearce S."/>
            <person name="Lee S.F."/>
            <person name="McElroy K."/>
            <person name="Stocker A."/>
            <person name="Shirriffs J."/>
            <person name="Cockerell F."/>
            <person name="Coppin C."/>
            <person name="Sgro C.M."/>
            <person name="Karger A."/>
            <person name="Cain J.W."/>
            <person name="Weber J.A."/>
            <person name="Santpere G."/>
            <person name="Kirschner M.W."/>
            <person name="Hoffmann A.A."/>
            <person name="Oakeshott J.G."/>
            <person name="Zhang G."/>
        </authorList>
    </citation>
    <scope>NUCLEOTIDE SEQUENCE</scope>
    <source>
        <strain evidence="5">BGI-SZ-2011g</strain>
    </source>
</reference>
<accession>A0AAD4K2P2</accession>
<evidence type="ECO:0000259" key="3">
    <source>
        <dbReference type="PROSITE" id="PS50404"/>
    </source>
</evidence>
<feature type="domain" description="GST N-terminal" evidence="3">
    <location>
        <begin position="20"/>
        <end position="102"/>
    </location>
</feature>
<dbReference type="CDD" id="cd03184">
    <property type="entry name" value="GST_C_Omega"/>
    <property type="match status" value="1"/>
</dbReference>
<evidence type="ECO:0000256" key="1">
    <source>
        <dbReference type="ARBA" id="ARBA00011067"/>
    </source>
</evidence>
<evidence type="ECO:0000256" key="2">
    <source>
        <dbReference type="ARBA" id="ARBA00023002"/>
    </source>
</evidence>
<dbReference type="FunFam" id="1.20.1050.10:FF:000009">
    <property type="entry name" value="Glutathione S-transferase omega-1"/>
    <property type="match status" value="1"/>
</dbReference>
<dbReference type="SUPFAM" id="SSF47616">
    <property type="entry name" value="GST C-terminal domain-like"/>
    <property type="match status" value="1"/>
</dbReference>
<dbReference type="PROSITE" id="PS50404">
    <property type="entry name" value="GST_NTER"/>
    <property type="match status" value="1"/>
</dbReference>
<dbReference type="PROSITE" id="PS50405">
    <property type="entry name" value="GST_CTER"/>
    <property type="match status" value="1"/>
</dbReference>
<dbReference type="Gene3D" id="1.20.1050.10">
    <property type="match status" value="1"/>
</dbReference>
<gene>
    <name evidence="5" type="ORF">KR093_010086</name>
</gene>
<dbReference type="GO" id="GO:0005737">
    <property type="term" value="C:cytoplasm"/>
    <property type="evidence" value="ECO:0007669"/>
    <property type="project" value="InterPro"/>
</dbReference>
<dbReference type="SFLD" id="SFLDG00358">
    <property type="entry name" value="Main_(cytGST)"/>
    <property type="match status" value="1"/>
</dbReference>
<dbReference type="InterPro" id="IPR005442">
    <property type="entry name" value="GST_omega"/>
</dbReference>
<protein>
    <submittedName>
        <fullName evidence="5">Uncharacterized protein</fullName>
    </submittedName>
</protein>